<keyword evidence="1" id="KW-0732">Signal</keyword>
<dbReference type="PROSITE" id="PS51257">
    <property type="entry name" value="PROKAR_LIPOPROTEIN"/>
    <property type="match status" value="1"/>
</dbReference>
<dbReference type="AlphaFoldDB" id="A0A1Z1F9W8"/>
<dbReference type="RefSeq" id="WP_066843227.1">
    <property type="nucleotide sequence ID" value="NZ_CP019602.1"/>
</dbReference>
<dbReference type="KEGG" id="cman:A9D14_04310"/>
<sequence>MRTVKLLTPLIAATMAFACPQLAMAQDEWPFTSGEYVEVSGIEIDDGHSLDYANHLAGMWRKGQEFALEQGWITGYEVLINSFPRKGEPDVYLLTRWTEWETPEQEEARAAAYRQHLAMTTTQMEQASGQRADYRELVGSMLLRSMKFRD</sequence>
<keyword evidence="3" id="KW-1185">Reference proteome</keyword>
<feature type="chain" id="PRO_5011602117" evidence="1">
    <location>
        <begin position="26"/>
        <end position="150"/>
    </location>
</feature>
<gene>
    <name evidence="2" type="ORF">A9D14_04310</name>
</gene>
<proteinExistence type="predicted"/>
<organism evidence="2 3">
    <name type="scientific">Croceicoccus marinus</name>
    <dbReference type="NCBI Taxonomy" id="450378"/>
    <lineage>
        <taxon>Bacteria</taxon>
        <taxon>Pseudomonadati</taxon>
        <taxon>Pseudomonadota</taxon>
        <taxon>Alphaproteobacteria</taxon>
        <taxon>Sphingomonadales</taxon>
        <taxon>Erythrobacteraceae</taxon>
        <taxon>Croceicoccus</taxon>
    </lineage>
</organism>
<protein>
    <submittedName>
        <fullName evidence="2">Uncharacterized protein</fullName>
    </submittedName>
</protein>
<evidence type="ECO:0000256" key="1">
    <source>
        <dbReference type="SAM" id="SignalP"/>
    </source>
</evidence>
<reference evidence="2 3" key="1">
    <citation type="submission" date="2017-01" db="EMBL/GenBank/DDBJ databases">
        <title>Complete genome sequence of esterase-producing bacterium Croceicoccus marinus E4A9.</title>
        <authorList>
            <person name="Wu Y.-H."/>
            <person name="Cheng H."/>
            <person name="Xu L."/>
            <person name="Huo Y.-Y."/>
            <person name="Wang C.-S."/>
            <person name="Xu X.-W."/>
        </authorList>
    </citation>
    <scope>NUCLEOTIDE SEQUENCE [LARGE SCALE GENOMIC DNA]</scope>
    <source>
        <strain evidence="2 3">E4A9</strain>
    </source>
</reference>
<accession>A0A1Z1F9W8</accession>
<dbReference type="EMBL" id="CP019602">
    <property type="protein sequence ID" value="ARU15544.1"/>
    <property type="molecule type" value="Genomic_DNA"/>
</dbReference>
<dbReference type="Proteomes" id="UP000195807">
    <property type="component" value="Chromosome"/>
</dbReference>
<feature type="signal peptide" evidence="1">
    <location>
        <begin position="1"/>
        <end position="25"/>
    </location>
</feature>
<name>A0A1Z1F9W8_9SPHN</name>
<evidence type="ECO:0000313" key="2">
    <source>
        <dbReference type="EMBL" id="ARU15544.1"/>
    </source>
</evidence>
<evidence type="ECO:0000313" key="3">
    <source>
        <dbReference type="Proteomes" id="UP000195807"/>
    </source>
</evidence>